<evidence type="ECO:0000313" key="8">
    <source>
        <dbReference type="Proteomes" id="UP001458880"/>
    </source>
</evidence>
<dbReference type="Pfam" id="PF01204">
    <property type="entry name" value="Trehalase"/>
    <property type="match status" value="1"/>
</dbReference>
<accession>A0AAW1K062</accession>
<dbReference type="GO" id="GO:0005993">
    <property type="term" value="P:trehalose catabolic process"/>
    <property type="evidence" value="ECO:0007669"/>
    <property type="project" value="TreeGrafter"/>
</dbReference>
<reference evidence="7 8" key="1">
    <citation type="journal article" date="2024" name="BMC Genomics">
        <title>De novo assembly and annotation of Popillia japonica's genome with initial clues to its potential as an invasive pest.</title>
        <authorList>
            <person name="Cucini C."/>
            <person name="Boschi S."/>
            <person name="Funari R."/>
            <person name="Cardaioli E."/>
            <person name="Iannotti N."/>
            <person name="Marturano G."/>
            <person name="Paoli F."/>
            <person name="Bruttini M."/>
            <person name="Carapelli A."/>
            <person name="Frati F."/>
            <person name="Nardi F."/>
        </authorList>
    </citation>
    <scope>NUCLEOTIDE SEQUENCE [LARGE SCALE GENOMIC DNA]</scope>
    <source>
        <strain evidence="7">DMR45628</strain>
    </source>
</reference>
<feature type="signal peptide" evidence="6">
    <location>
        <begin position="1"/>
        <end position="25"/>
    </location>
</feature>
<comment type="similarity">
    <text evidence="2 5">Belongs to the glycosyl hydrolase 37 family.</text>
</comment>
<evidence type="ECO:0000313" key="7">
    <source>
        <dbReference type="EMBL" id="KAK9711302.1"/>
    </source>
</evidence>
<dbReference type="PRINTS" id="PR00744">
    <property type="entry name" value="GLHYDRLASE37"/>
</dbReference>
<gene>
    <name evidence="7" type="ORF">QE152_g25530</name>
</gene>
<organism evidence="7 8">
    <name type="scientific">Popillia japonica</name>
    <name type="common">Japanese beetle</name>
    <dbReference type="NCBI Taxonomy" id="7064"/>
    <lineage>
        <taxon>Eukaryota</taxon>
        <taxon>Metazoa</taxon>
        <taxon>Ecdysozoa</taxon>
        <taxon>Arthropoda</taxon>
        <taxon>Hexapoda</taxon>
        <taxon>Insecta</taxon>
        <taxon>Pterygota</taxon>
        <taxon>Neoptera</taxon>
        <taxon>Endopterygota</taxon>
        <taxon>Coleoptera</taxon>
        <taxon>Polyphaga</taxon>
        <taxon>Scarabaeiformia</taxon>
        <taxon>Scarabaeidae</taxon>
        <taxon>Rutelinae</taxon>
        <taxon>Popillia</taxon>
    </lineage>
</organism>
<proteinExistence type="inferred from homology"/>
<dbReference type="PANTHER" id="PTHR23403:SF1">
    <property type="entry name" value="TREHALASE"/>
    <property type="match status" value="1"/>
</dbReference>
<comment type="catalytic activity">
    <reaction evidence="1 5">
        <text>alpha,alpha-trehalose + H2O = alpha-D-glucose + beta-D-glucose</text>
        <dbReference type="Rhea" id="RHEA:32675"/>
        <dbReference type="ChEBI" id="CHEBI:15377"/>
        <dbReference type="ChEBI" id="CHEBI:15903"/>
        <dbReference type="ChEBI" id="CHEBI:16551"/>
        <dbReference type="ChEBI" id="CHEBI:17925"/>
        <dbReference type="EC" id="3.2.1.28"/>
    </reaction>
</comment>
<evidence type="ECO:0000256" key="1">
    <source>
        <dbReference type="ARBA" id="ARBA00001576"/>
    </source>
</evidence>
<dbReference type="InterPro" id="IPR001661">
    <property type="entry name" value="Glyco_hydro_37"/>
</dbReference>
<dbReference type="EMBL" id="JASPKY010000282">
    <property type="protein sequence ID" value="KAK9711302.1"/>
    <property type="molecule type" value="Genomic_DNA"/>
</dbReference>
<evidence type="ECO:0000256" key="6">
    <source>
        <dbReference type="SAM" id="SignalP"/>
    </source>
</evidence>
<dbReference type="SUPFAM" id="SSF48208">
    <property type="entry name" value="Six-hairpin glycosidases"/>
    <property type="match status" value="1"/>
</dbReference>
<dbReference type="AlphaFoldDB" id="A0AAW1K062"/>
<evidence type="ECO:0000256" key="5">
    <source>
        <dbReference type="RuleBase" id="RU361180"/>
    </source>
</evidence>
<keyword evidence="5" id="KW-0326">Glycosidase</keyword>
<name>A0AAW1K062_POPJA</name>
<dbReference type="Gene3D" id="1.50.10.10">
    <property type="match status" value="1"/>
</dbReference>
<dbReference type="EC" id="3.2.1.28" evidence="3 5"/>
<protein>
    <recommendedName>
        <fullName evidence="4 5">Trehalase</fullName>
        <ecNumber evidence="3 5">3.2.1.28</ecNumber>
    </recommendedName>
    <alternativeName>
        <fullName evidence="5">Alpha-trehalose glucohydrolase</fullName>
    </alternativeName>
</protein>
<comment type="caution">
    <text evidence="7">The sequence shown here is derived from an EMBL/GenBank/DDBJ whole genome shotgun (WGS) entry which is preliminary data.</text>
</comment>
<evidence type="ECO:0000256" key="3">
    <source>
        <dbReference type="ARBA" id="ARBA00012757"/>
    </source>
</evidence>
<keyword evidence="6" id="KW-0732">Signal</keyword>
<evidence type="ECO:0000256" key="2">
    <source>
        <dbReference type="ARBA" id="ARBA00005615"/>
    </source>
</evidence>
<keyword evidence="8" id="KW-1185">Reference proteome</keyword>
<sequence>MPSKTAHVFALVWVLASYQQWLACSELPPTCDSLIYCHGQLLHTIQMAGLYDDSKSFVDKSLKHNVSTTLRKFNKLMSDTDENPSREQLLDFVNENFLEQEELEEWIPEDFVKEPEFLSHIVYTRVRDFAKEIISIWKTLGRKVKQDVFKKQDQHSLIPVPNGFIVPGDTAFQEYYYWDSYWIIDGLLVTGMTKTARGMIDNLLSIVERYGHVPNGGRVYYVRRSQPPLLTQMAKIYFDATNNISWLKKSIDLLEKEVQFWINNRMIKITVNNVPHTVAIYHAASLGPRPESYYEDYMTARYYHTVEEQNRLYIELKSAAESGWDFSSRWIFDRYGGNNGNITFLETSRVAPIDLNSFLYGAFSNLAEFYEHLQNEEKQKYWSNLANELNNTINTLFWNAADGIWYDFDTTLQQQRPEFSPANFAPLWVKAYNTKPKAAAHLIEKVIFYLKREGIPNFLGGIPSTTTRTGEQWDFPNAWPCLQSIVVEGLENSGVPIGQHWAREFAERWVRSNMYGYNESGQMFEKYDSEFPGHYGSGGEYRVQTGFGWTNGVVLRFIQKYYTD</sequence>
<dbReference type="GO" id="GO:0004555">
    <property type="term" value="F:alpha,alpha-trehalase activity"/>
    <property type="evidence" value="ECO:0007669"/>
    <property type="project" value="UniProtKB-EC"/>
</dbReference>
<feature type="chain" id="PRO_5043508770" description="Trehalase" evidence="6">
    <location>
        <begin position="26"/>
        <end position="564"/>
    </location>
</feature>
<dbReference type="PANTHER" id="PTHR23403">
    <property type="entry name" value="TREHALASE"/>
    <property type="match status" value="1"/>
</dbReference>
<dbReference type="InterPro" id="IPR008928">
    <property type="entry name" value="6-hairpin_glycosidase_sf"/>
</dbReference>
<dbReference type="Proteomes" id="UP001458880">
    <property type="component" value="Unassembled WGS sequence"/>
</dbReference>
<dbReference type="InterPro" id="IPR012341">
    <property type="entry name" value="6hp_glycosidase-like_sf"/>
</dbReference>
<evidence type="ECO:0000256" key="4">
    <source>
        <dbReference type="ARBA" id="ARBA00019905"/>
    </source>
</evidence>
<keyword evidence="5" id="KW-0378">Hydrolase</keyword>